<dbReference type="PRINTS" id="PR00111">
    <property type="entry name" value="ABHYDROLASE"/>
</dbReference>
<dbReference type="Pfam" id="PF12697">
    <property type="entry name" value="Abhydrolase_6"/>
    <property type="match status" value="1"/>
</dbReference>
<accession>A0A9Q2RXK3</accession>
<dbReference type="GO" id="GO:0016787">
    <property type="term" value="F:hydrolase activity"/>
    <property type="evidence" value="ECO:0007669"/>
    <property type="project" value="UniProtKB-KW"/>
</dbReference>
<dbReference type="RefSeq" id="WP_231035909.1">
    <property type="nucleotide sequence ID" value="NZ_JAJNGX010000028.1"/>
</dbReference>
<dbReference type="GO" id="GO:0016020">
    <property type="term" value="C:membrane"/>
    <property type="evidence" value="ECO:0007669"/>
    <property type="project" value="TreeGrafter"/>
</dbReference>
<dbReference type="PANTHER" id="PTHR43798:SF33">
    <property type="entry name" value="HYDROLASE, PUTATIVE (AFU_ORTHOLOGUE AFUA_2G14860)-RELATED"/>
    <property type="match status" value="1"/>
</dbReference>
<protein>
    <submittedName>
        <fullName evidence="2">Alpha/beta hydrolase</fullName>
    </submittedName>
</protein>
<feature type="domain" description="AB hydrolase-1" evidence="1">
    <location>
        <begin position="32"/>
        <end position="264"/>
    </location>
</feature>
<evidence type="ECO:0000313" key="2">
    <source>
        <dbReference type="EMBL" id="MBM2357180.1"/>
    </source>
</evidence>
<dbReference type="InterPro" id="IPR000073">
    <property type="entry name" value="AB_hydrolase_1"/>
</dbReference>
<keyword evidence="2" id="KW-0378">Hydrolase</keyword>
<dbReference type="EMBL" id="JAFBWN010000029">
    <property type="protein sequence ID" value="MBM2357180.1"/>
    <property type="molecule type" value="Genomic_DNA"/>
</dbReference>
<evidence type="ECO:0000313" key="3">
    <source>
        <dbReference type="Proteomes" id="UP000809337"/>
    </source>
</evidence>
<dbReference type="PANTHER" id="PTHR43798">
    <property type="entry name" value="MONOACYLGLYCEROL LIPASE"/>
    <property type="match status" value="1"/>
</dbReference>
<dbReference type="SUPFAM" id="SSF53474">
    <property type="entry name" value="alpha/beta-Hydrolases"/>
    <property type="match status" value="1"/>
</dbReference>
<dbReference type="InterPro" id="IPR029058">
    <property type="entry name" value="AB_hydrolase_fold"/>
</dbReference>
<reference evidence="2" key="1">
    <citation type="submission" date="2021-01" db="EMBL/GenBank/DDBJ databases">
        <title>Diatom-associated Roseobacters Show Island Model of Population Structure.</title>
        <authorList>
            <person name="Qu L."/>
            <person name="Feng X."/>
            <person name="Chen Y."/>
            <person name="Li L."/>
            <person name="Wang X."/>
            <person name="Hu Z."/>
            <person name="Wang H."/>
            <person name="Luo H."/>
        </authorList>
    </citation>
    <scope>NUCLEOTIDE SEQUENCE</scope>
    <source>
        <strain evidence="2">SM26-45</strain>
    </source>
</reference>
<sequence length="283" mass="30711">MKRAFQIETEQGLVSGFVGLTENTSPHTKPVLVAIHGGTYTSQYFDVPGYSLIDRAIAAGFQIVALDRPGYGTTDALADGSEMLDRNAHHISKLMPEILSQLGLSGKGIILIGHSMGGVIATTIAANQPDWPLLGIICTGFAQNLPMHLAEGFAALPEQYFIELPVDMKDQLMFGPTETLAKTMPRASHLANTHMPRAEAIDIASDWAIRAPSILGKVTVPVYYKLAEFEQLWQVADQPTVADMYTNTPRLETGVFKGAGHCIDFHECGARFHDEILSFAASL</sequence>
<dbReference type="Proteomes" id="UP000809337">
    <property type="component" value="Unassembled WGS sequence"/>
</dbReference>
<dbReference type="Gene3D" id="3.40.50.1820">
    <property type="entry name" value="alpha/beta hydrolase"/>
    <property type="match status" value="1"/>
</dbReference>
<gene>
    <name evidence="2" type="ORF">JQX14_21760</name>
</gene>
<dbReference type="AlphaFoldDB" id="A0A9Q2RXK3"/>
<proteinExistence type="predicted"/>
<dbReference type="InterPro" id="IPR050266">
    <property type="entry name" value="AB_hydrolase_sf"/>
</dbReference>
<comment type="caution">
    <text evidence="2">The sequence shown here is derived from an EMBL/GenBank/DDBJ whole genome shotgun (WGS) entry which is preliminary data.</text>
</comment>
<evidence type="ECO:0000259" key="1">
    <source>
        <dbReference type="Pfam" id="PF12697"/>
    </source>
</evidence>
<organism evidence="2 3">
    <name type="scientific">Pseudosulfitobacter pseudonitzschiae</name>
    <dbReference type="NCBI Taxonomy" id="1402135"/>
    <lineage>
        <taxon>Bacteria</taxon>
        <taxon>Pseudomonadati</taxon>
        <taxon>Pseudomonadota</taxon>
        <taxon>Alphaproteobacteria</taxon>
        <taxon>Rhodobacterales</taxon>
        <taxon>Roseobacteraceae</taxon>
        <taxon>Pseudosulfitobacter</taxon>
    </lineage>
</organism>
<name>A0A9Q2RXK3_9RHOB</name>